<comment type="caution">
    <text evidence="10">The sequence shown here is derived from an EMBL/GenBank/DDBJ whole genome shotgun (WGS) entry which is preliminary data.</text>
</comment>
<dbReference type="GO" id="GO:0001580">
    <property type="term" value="P:detection of chemical stimulus involved in sensory perception of bitter taste"/>
    <property type="evidence" value="ECO:0007669"/>
    <property type="project" value="TreeGrafter"/>
</dbReference>
<evidence type="ECO:0000256" key="6">
    <source>
        <dbReference type="ARBA" id="ARBA00022989"/>
    </source>
</evidence>
<dbReference type="PANTHER" id="PTHR14402">
    <property type="entry name" value="RECEPTOR TRANSPORTING PROTEIN"/>
    <property type="match status" value="1"/>
</dbReference>
<evidence type="ECO:0000256" key="5">
    <source>
        <dbReference type="ARBA" id="ARBA00022833"/>
    </source>
</evidence>
<evidence type="ECO:0000256" key="4">
    <source>
        <dbReference type="ARBA" id="ARBA00022771"/>
    </source>
</evidence>
<keyword evidence="6 8" id="KW-1133">Transmembrane helix</keyword>
<dbReference type="GO" id="GO:0031849">
    <property type="term" value="F:olfactory receptor binding"/>
    <property type="evidence" value="ECO:0007669"/>
    <property type="project" value="TreeGrafter"/>
</dbReference>
<dbReference type="GO" id="GO:0008270">
    <property type="term" value="F:zinc ion binding"/>
    <property type="evidence" value="ECO:0007669"/>
    <property type="project" value="UniProtKB-KW"/>
</dbReference>
<dbReference type="AlphaFoldDB" id="A0A8J5ZWE2"/>
<dbReference type="Pfam" id="PF13695">
    <property type="entry name" value="Zn_ribbon_3CxxC"/>
    <property type="match status" value="1"/>
</dbReference>
<evidence type="ECO:0000313" key="11">
    <source>
        <dbReference type="Proteomes" id="UP000700334"/>
    </source>
</evidence>
<dbReference type="GO" id="GO:0016020">
    <property type="term" value="C:membrane"/>
    <property type="evidence" value="ECO:0007669"/>
    <property type="project" value="UniProtKB-SubCell"/>
</dbReference>
<gene>
    <name evidence="10" type="ORF">J0S82_011343</name>
</gene>
<dbReference type="EMBL" id="JAGFMF010012051">
    <property type="protein sequence ID" value="KAG8508262.1"/>
    <property type="molecule type" value="Genomic_DNA"/>
</dbReference>
<dbReference type="GO" id="GO:0051205">
    <property type="term" value="P:protein insertion into membrane"/>
    <property type="evidence" value="ECO:0007669"/>
    <property type="project" value="TreeGrafter"/>
</dbReference>
<dbReference type="OrthoDB" id="9834809at2759"/>
<reference evidence="10" key="1">
    <citation type="journal article" date="2021" name="Evol. Appl.">
        <title>The genome of the Pyrenean desman and the effects of bottlenecks and inbreeding on the genomic landscape of an endangered species.</title>
        <authorList>
            <person name="Escoda L."/>
            <person name="Castresana J."/>
        </authorList>
    </citation>
    <scope>NUCLEOTIDE SEQUENCE</scope>
    <source>
        <strain evidence="10">IBE-C5619</strain>
    </source>
</reference>
<name>A0A8J5ZWE2_GALPY</name>
<keyword evidence="2 8" id="KW-0812">Transmembrane</keyword>
<keyword evidence="5" id="KW-0862">Zinc</keyword>
<evidence type="ECO:0000256" key="2">
    <source>
        <dbReference type="ARBA" id="ARBA00022692"/>
    </source>
</evidence>
<organism evidence="10 11">
    <name type="scientific">Galemys pyrenaicus</name>
    <name type="common">Iberian desman</name>
    <name type="synonym">Pyrenean desman</name>
    <dbReference type="NCBI Taxonomy" id="202257"/>
    <lineage>
        <taxon>Eukaryota</taxon>
        <taxon>Metazoa</taxon>
        <taxon>Chordata</taxon>
        <taxon>Craniata</taxon>
        <taxon>Vertebrata</taxon>
        <taxon>Euteleostomi</taxon>
        <taxon>Mammalia</taxon>
        <taxon>Eutheria</taxon>
        <taxon>Laurasiatheria</taxon>
        <taxon>Eulipotyphla</taxon>
        <taxon>Talpidae</taxon>
        <taxon>Galemys</taxon>
    </lineage>
</organism>
<evidence type="ECO:0000256" key="3">
    <source>
        <dbReference type="ARBA" id="ARBA00022723"/>
    </source>
</evidence>
<keyword evidence="7 8" id="KW-0472">Membrane</keyword>
<sequence>MDGVDLWARTLAQLMAKRKPQDTWELLAEDDLAAGHLDSTGYQYRLRGLSRLQCGRCHWGWSSAHVHILFHLWWDPAGRLGLVKMRVWGQRCRLCPPEAAAPCQVSLLNVRLFLSKLVLFILQRCYREGLSAAQYPEVCFGQRCQACDLGVCFFQRAPDPAWGPEAEAPGAIKGRYTLYSDGGWAAPASGQQLLSLSRGPVVERARGCTPNSLPIPFSVSDFIRSPLARSSSFFSEDDVVTIPFSLVGAARLPGPRDCELTAGLGGLLPIGQGSIYLPAKSLAAPQGQGLPISIKEPVFQGRGILLNAKPFEVRGFIFKGRGAMSAPASAALPVSYIVGLMDNGEGSVTFPLSLAALLTGKGAFSDAEGTITFPFIFTDDVNGPDIVAGRAQGARRGPAAADPVSTSKGSITLPYLVFDVIKRRGPLGEALAARYYRKRRRPRSRCRRPSPDFHREDFCCGPGCCGPRSEACEETWIWVSMILFILWVIYLHKVNPDTPQRF</sequence>
<comment type="subcellular location">
    <subcellularLocation>
        <location evidence="1">Membrane</location>
        <topology evidence="1">Single-pass membrane protein</topology>
    </subcellularLocation>
</comment>
<dbReference type="PANTHER" id="PTHR14402:SF2">
    <property type="entry name" value="RECEPTOR-TRANSPORTING PROTEIN 5"/>
    <property type="match status" value="1"/>
</dbReference>
<evidence type="ECO:0000259" key="9">
    <source>
        <dbReference type="SMART" id="SM01328"/>
    </source>
</evidence>
<dbReference type="Proteomes" id="UP000700334">
    <property type="component" value="Unassembled WGS sequence"/>
</dbReference>
<protein>
    <submittedName>
        <fullName evidence="10">Receptor-transporting protein 5</fullName>
    </submittedName>
</protein>
<feature type="transmembrane region" description="Helical" evidence="8">
    <location>
        <begin position="475"/>
        <end position="492"/>
    </location>
</feature>
<keyword evidence="4" id="KW-0863">Zinc-finger</keyword>
<evidence type="ECO:0000256" key="1">
    <source>
        <dbReference type="ARBA" id="ARBA00004167"/>
    </source>
</evidence>
<dbReference type="InterPro" id="IPR027377">
    <property type="entry name" value="ZAR1/RTP1-5-like_Znf-3CxxC"/>
</dbReference>
<feature type="domain" description="3CxxC-type" evidence="9">
    <location>
        <begin position="47"/>
        <end position="150"/>
    </location>
</feature>
<keyword evidence="10" id="KW-0675">Receptor</keyword>
<evidence type="ECO:0000313" key="10">
    <source>
        <dbReference type="EMBL" id="KAG8508262.1"/>
    </source>
</evidence>
<dbReference type="SMART" id="SM01328">
    <property type="entry name" value="zf-3CxxC"/>
    <property type="match status" value="1"/>
</dbReference>
<evidence type="ECO:0000256" key="7">
    <source>
        <dbReference type="ARBA" id="ARBA00023136"/>
    </source>
</evidence>
<accession>A0A8J5ZWE2</accession>
<proteinExistence type="predicted"/>
<evidence type="ECO:0000256" key="8">
    <source>
        <dbReference type="SAM" id="Phobius"/>
    </source>
</evidence>
<dbReference type="InterPro" id="IPR026096">
    <property type="entry name" value="R-trans_p"/>
</dbReference>
<dbReference type="GO" id="GO:0006612">
    <property type="term" value="P:protein targeting to membrane"/>
    <property type="evidence" value="ECO:0007669"/>
    <property type="project" value="TreeGrafter"/>
</dbReference>
<keyword evidence="3" id="KW-0479">Metal-binding</keyword>
<keyword evidence="11" id="KW-1185">Reference proteome</keyword>